<feature type="domain" description="C2H2-type" evidence="3">
    <location>
        <begin position="37"/>
        <end position="64"/>
    </location>
</feature>
<dbReference type="SUPFAM" id="SSF57667">
    <property type="entry name" value="beta-beta-alpha zinc fingers"/>
    <property type="match status" value="1"/>
</dbReference>
<feature type="compositionally biased region" description="Polar residues" evidence="2">
    <location>
        <begin position="9"/>
        <end position="21"/>
    </location>
</feature>
<dbReference type="PROSITE" id="PS00028">
    <property type="entry name" value="ZINC_FINGER_C2H2_1"/>
    <property type="match status" value="1"/>
</dbReference>
<reference evidence="4 6" key="1">
    <citation type="journal article" date="2017" name="Nature">
        <title>The sunflower genome provides insights into oil metabolism, flowering and Asterid evolution.</title>
        <authorList>
            <person name="Badouin H."/>
            <person name="Gouzy J."/>
            <person name="Grassa C.J."/>
            <person name="Murat F."/>
            <person name="Staton S.E."/>
            <person name="Cottret L."/>
            <person name="Lelandais-Briere C."/>
            <person name="Owens G.L."/>
            <person name="Carrere S."/>
            <person name="Mayjonade B."/>
            <person name="Legrand L."/>
            <person name="Gill N."/>
            <person name="Kane N.C."/>
            <person name="Bowers J.E."/>
            <person name="Hubner S."/>
            <person name="Bellec A."/>
            <person name="Berard A."/>
            <person name="Berges H."/>
            <person name="Blanchet N."/>
            <person name="Boniface M.C."/>
            <person name="Brunel D."/>
            <person name="Catrice O."/>
            <person name="Chaidir N."/>
            <person name="Claudel C."/>
            <person name="Donnadieu C."/>
            <person name="Faraut T."/>
            <person name="Fievet G."/>
            <person name="Helmstetter N."/>
            <person name="King M."/>
            <person name="Knapp S.J."/>
            <person name="Lai Z."/>
            <person name="Le Paslier M.C."/>
            <person name="Lippi Y."/>
            <person name="Lorenzon L."/>
            <person name="Mandel J.R."/>
            <person name="Marage G."/>
            <person name="Marchand G."/>
            <person name="Marquand E."/>
            <person name="Bret-Mestries E."/>
            <person name="Morien E."/>
            <person name="Nambeesan S."/>
            <person name="Nguyen T."/>
            <person name="Pegot-Espagnet P."/>
            <person name="Pouilly N."/>
            <person name="Raftis F."/>
            <person name="Sallet E."/>
            <person name="Schiex T."/>
            <person name="Thomas J."/>
            <person name="Vandecasteele C."/>
            <person name="Vares D."/>
            <person name="Vear F."/>
            <person name="Vautrin S."/>
            <person name="Crespi M."/>
            <person name="Mangin B."/>
            <person name="Burke J.M."/>
            <person name="Salse J."/>
            <person name="Munos S."/>
            <person name="Vincourt P."/>
            <person name="Rieseberg L.H."/>
            <person name="Langlade N.B."/>
        </authorList>
    </citation>
    <scope>NUCLEOTIDE SEQUENCE [LARGE SCALE GENOMIC DNA]</scope>
    <source>
        <strain evidence="6">cv. SF193</strain>
        <tissue evidence="4">Leaves</tissue>
    </source>
</reference>
<sequence length="168" mass="18076">MKLFGIIVSNDQEAQSPSKTPSSSSSSSSSSSCNRKYECRYCSREFDNSQALGGHQNAHKKERQHLKRPQLQPNRIIPAFVPSHHVIPCGSPVVVRTMATASPPKVYIPYHVPAASSIASDGRGPGMLPCTRDVGMSTLTSVGPQPNVHFVNENSGPSLDGIDLHLSL</sequence>
<dbReference type="EMBL" id="CM007904">
    <property type="protein sequence ID" value="OTF94939.1"/>
    <property type="molecule type" value="Genomic_DNA"/>
</dbReference>
<evidence type="ECO:0000259" key="3">
    <source>
        <dbReference type="PROSITE" id="PS50157"/>
    </source>
</evidence>
<keyword evidence="1" id="KW-0479">Metal-binding</keyword>
<dbReference type="GO" id="GO:0009736">
    <property type="term" value="P:cytokinin-activated signaling pathway"/>
    <property type="evidence" value="ECO:0000318"/>
    <property type="project" value="GO_Central"/>
</dbReference>
<dbReference type="PANTHER" id="PTHR46353:SF23">
    <property type="entry name" value="C2H2 ZINC FINGER-CONTAINING PROTEIN-RELATED"/>
    <property type="match status" value="1"/>
</dbReference>
<dbReference type="GO" id="GO:0008270">
    <property type="term" value="F:zinc ion binding"/>
    <property type="evidence" value="ECO:0007669"/>
    <property type="project" value="UniProtKB-KW"/>
</dbReference>
<dbReference type="OMA" id="NDQEAQS"/>
<dbReference type="EMBL" id="MNCJ02000330">
    <property type="protein sequence ID" value="KAF5764204.1"/>
    <property type="molecule type" value="Genomic_DNA"/>
</dbReference>
<evidence type="ECO:0000313" key="4">
    <source>
        <dbReference type="EMBL" id="KAF5764204.1"/>
    </source>
</evidence>
<dbReference type="AlphaFoldDB" id="A0A251S7W9"/>
<reference evidence="5" key="2">
    <citation type="submission" date="2017-02" db="EMBL/GenBank/DDBJ databases">
        <title>Sunflower complete genome.</title>
        <authorList>
            <person name="Langlade N."/>
            <person name="Munos S."/>
        </authorList>
    </citation>
    <scope>NUCLEOTIDE SEQUENCE [LARGE SCALE GENOMIC DNA]</scope>
    <source>
        <tissue evidence="5">Leaves</tissue>
    </source>
</reference>
<dbReference type="GO" id="GO:0010090">
    <property type="term" value="P:trichome morphogenesis"/>
    <property type="evidence" value="ECO:0007669"/>
    <property type="project" value="EnsemblPlants"/>
</dbReference>
<dbReference type="InterPro" id="IPR013087">
    <property type="entry name" value="Znf_C2H2_type"/>
</dbReference>
<dbReference type="InterPro" id="IPR036236">
    <property type="entry name" value="Znf_C2H2_sf"/>
</dbReference>
<feature type="region of interest" description="Disordered" evidence="2">
    <location>
        <begin position="8"/>
        <end position="33"/>
    </location>
</feature>
<dbReference type="PANTHER" id="PTHR46353">
    <property type="entry name" value="ZINC FINGER PROTEIN 5"/>
    <property type="match status" value="1"/>
</dbReference>
<dbReference type="GO" id="GO:0019760">
    <property type="term" value="P:glucosinolate metabolic process"/>
    <property type="evidence" value="ECO:0007669"/>
    <property type="project" value="EnsemblPlants"/>
</dbReference>
<reference evidence="4" key="3">
    <citation type="submission" date="2020-06" db="EMBL/GenBank/DDBJ databases">
        <title>Helianthus annuus Genome sequencing and assembly Release 2.</title>
        <authorList>
            <person name="Gouzy J."/>
            <person name="Langlade N."/>
            <person name="Munos S."/>
        </authorList>
    </citation>
    <scope>NUCLEOTIDE SEQUENCE</scope>
    <source>
        <tissue evidence="4">Leaves</tissue>
    </source>
</reference>
<dbReference type="PROSITE" id="PS51257">
    <property type="entry name" value="PROKAR_LIPOPROTEIN"/>
    <property type="match status" value="1"/>
</dbReference>
<feature type="compositionally biased region" description="Low complexity" evidence="2">
    <location>
        <begin position="22"/>
        <end position="32"/>
    </location>
</feature>
<name>A0A251S7W9_HELAN</name>
<dbReference type="InterPro" id="IPR044299">
    <property type="entry name" value="GIS3/ZFP5/ZFP6"/>
</dbReference>
<dbReference type="GO" id="GO:0005634">
    <property type="term" value="C:nucleus"/>
    <property type="evidence" value="ECO:0000318"/>
    <property type="project" value="GO_Central"/>
</dbReference>
<accession>A0A251S7W9</accession>
<evidence type="ECO:0000313" key="5">
    <source>
        <dbReference type="EMBL" id="OTF94939.1"/>
    </source>
</evidence>
<dbReference type="GO" id="GO:0003700">
    <property type="term" value="F:DNA-binding transcription factor activity"/>
    <property type="evidence" value="ECO:0000318"/>
    <property type="project" value="GO_Central"/>
</dbReference>
<keyword evidence="5" id="KW-0238">DNA-binding</keyword>
<dbReference type="OrthoDB" id="1736417at2759"/>
<evidence type="ECO:0000256" key="2">
    <source>
        <dbReference type="SAM" id="MobiDB-lite"/>
    </source>
</evidence>
<organism evidence="5 6">
    <name type="scientific">Helianthus annuus</name>
    <name type="common">Common sunflower</name>
    <dbReference type="NCBI Taxonomy" id="4232"/>
    <lineage>
        <taxon>Eukaryota</taxon>
        <taxon>Viridiplantae</taxon>
        <taxon>Streptophyta</taxon>
        <taxon>Embryophyta</taxon>
        <taxon>Tracheophyta</taxon>
        <taxon>Spermatophyta</taxon>
        <taxon>Magnoliopsida</taxon>
        <taxon>eudicotyledons</taxon>
        <taxon>Gunneridae</taxon>
        <taxon>Pentapetalae</taxon>
        <taxon>asterids</taxon>
        <taxon>campanulids</taxon>
        <taxon>Asterales</taxon>
        <taxon>Asteraceae</taxon>
        <taxon>Asteroideae</taxon>
        <taxon>Heliantheae alliance</taxon>
        <taxon>Heliantheae</taxon>
        <taxon>Helianthus</taxon>
    </lineage>
</organism>
<protein>
    <submittedName>
        <fullName evidence="5">Putative zinc finger C2H2-type/integrase DNA-binding domain-containing protein</fullName>
    </submittedName>
    <submittedName>
        <fullName evidence="4">Transcription factor C2H2 family</fullName>
    </submittedName>
</protein>
<evidence type="ECO:0000313" key="6">
    <source>
        <dbReference type="Proteomes" id="UP000215914"/>
    </source>
</evidence>
<dbReference type="Proteomes" id="UP000215914">
    <property type="component" value="Chromosome 15"/>
</dbReference>
<dbReference type="Gene3D" id="3.30.160.60">
    <property type="entry name" value="Classic Zinc Finger"/>
    <property type="match status" value="1"/>
</dbReference>
<evidence type="ECO:0000256" key="1">
    <source>
        <dbReference type="PROSITE-ProRule" id="PRU00042"/>
    </source>
</evidence>
<proteinExistence type="predicted"/>
<dbReference type="GO" id="GO:0010026">
    <property type="term" value="P:trichome differentiation"/>
    <property type="evidence" value="ECO:0000318"/>
    <property type="project" value="GO_Central"/>
</dbReference>
<keyword evidence="1" id="KW-0862">Zinc</keyword>
<keyword evidence="1" id="KW-0863">Zinc-finger</keyword>
<dbReference type="InParanoid" id="A0A251S7W9"/>
<dbReference type="Gramene" id="mRNA:HanXRQr2_Chr15g0689291">
    <property type="protein sequence ID" value="CDS:HanXRQr2_Chr15g0689291.1"/>
    <property type="gene ID" value="HanXRQr2_Chr15g0689291"/>
</dbReference>
<keyword evidence="6" id="KW-1185">Reference proteome</keyword>
<dbReference type="PROSITE" id="PS50157">
    <property type="entry name" value="ZINC_FINGER_C2H2_2"/>
    <property type="match status" value="1"/>
</dbReference>
<dbReference type="GO" id="GO:0000976">
    <property type="term" value="F:transcription cis-regulatory region binding"/>
    <property type="evidence" value="ECO:0000318"/>
    <property type="project" value="GO_Central"/>
</dbReference>
<dbReference type="GO" id="GO:0009740">
    <property type="term" value="P:gibberellic acid mediated signaling pathway"/>
    <property type="evidence" value="ECO:0000318"/>
    <property type="project" value="GO_Central"/>
</dbReference>
<gene>
    <name evidence="5" type="ORF">HannXRQ_Chr15g0477591</name>
    <name evidence="4" type="ORF">HanXRQr2_Chr15g0689291</name>
</gene>